<sequence>MSDPPDPETRESRPRFTRRRLLGVGAGTLAAAVAVPATSGVAAAHFPDRLDVDVRPRSDRNVVPARGRGVVPVAAHRTTFERDGERVVFDPTTRPEHYRFGAPDVLADGGGARPVRAGRPVDLDGDGDDSLLLLFRADEAGFEPDDDVAELRWAEHAEGEHGYSGTDEVTVVGRR</sequence>
<keyword evidence="2" id="KW-1185">Reference proteome</keyword>
<comment type="caution">
    <text evidence="1">The sequence shown here is derived from an EMBL/GenBank/DDBJ whole genome shotgun (WGS) entry which is preliminary data.</text>
</comment>
<evidence type="ECO:0000313" key="1">
    <source>
        <dbReference type="EMBL" id="MFC7316337.1"/>
    </source>
</evidence>
<evidence type="ECO:0000313" key="2">
    <source>
        <dbReference type="Proteomes" id="UP001596547"/>
    </source>
</evidence>
<name>A0ABD6A7E2_9EURY</name>
<gene>
    <name evidence="1" type="ORF">ACFQPE_05935</name>
</gene>
<evidence type="ECO:0008006" key="3">
    <source>
        <dbReference type="Google" id="ProtNLM"/>
    </source>
</evidence>
<accession>A0ABD6A7E2</accession>
<dbReference type="RefSeq" id="WP_276304404.1">
    <property type="nucleotide sequence ID" value="NZ_CP119992.1"/>
</dbReference>
<dbReference type="InterPro" id="IPR006311">
    <property type="entry name" value="TAT_signal"/>
</dbReference>
<dbReference type="PROSITE" id="PS51318">
    <property type="entry name" value="TAT"/>
    <property type="match status" value="1"/>
</dbReference>
<organism evidence="1 2">
    <name type="scientific">Halomarina halobia</name>
    <dbReference type="NCBI Taxonomy" id="3033386"/>
    <lineage>
        <taxon>Archaea</taxon>
        <taxon>Methanobacteriati</taxon>
        <taxon>Methanobacteriota</taxon>
        <taxon>Stenosarchaea group</taxon>
        <taxon>Halobacteria</taxon>
        <taxon>Halobacteriales</taxon>
        <taxon>Natronomonadaceae</taxon>
        <taxon>Halomarina</taxon>
    </lineage>
</organism>
<proteinExistence type="predicted"/>
<dbReference type="Proteomes" id="UP001596547">
    <property type="component" value="Unassembled WGS sequence"/>
</dbReference>
<dbReference type="AlphaFoldDB" id="A0ABD6A7E2"/>
<protein>
    <recommendedName>
        <fullName evidence="3">DUF1102 domain-containing protein</fullName>
    </recommendedName>
</protein>
<dbReference type="GeneID" id="79313945"/>
<dbReference type="EMBL" id="JBHTBF010000002">
    <property type="protein sequence ID" value="MFC7316337.1"/>
    <property type="molecule type" value="Genomic_DNA"/>
</dbReference>
<reference evidence="1 2" key="1">
    <citation type="journal article" date="2019" name="Int. J. Syst. Evol. Microbiol.">
        <title>The Global Catalogue of Microorganisms (GCM) 10K type strain sequencing project: providing services to taxonomists for standard genome sequencing and annotation.</title>
        <authorList>
            <consortium name="The Broad Institute Genomics Platform"/>
            <consortium name="The Broad Institute Genome Sequencing Center for Infectious Disease"/>
            <person name="Wu L."/>
            <person name="Ma J."/>
        </authorList>
    </citation>
    <scope>NUCLEOTIDE SEQUENCE [LARGE SCALE GENOMIC DNA]</scope>
    <source>
        <strain evidence="1 2">PSR21</strain>
    </source>
</reference>